<protein>
    <recommendedName>
        <fullName evidence="3">Phage tail protein</fullName>
    </recommendedName>
</protein>
<comment type="caution">
    <text evidence="1">The sequence shown here is derived from an EMBL/GenBank/DDBJ whole genome shotgun (WGS) entry which is preliminary data.</text>
</comment>
<dbReference type="InterPro" id="IPR019289">
    <property type="entry name" value="Phage_tail_E/E"/>
</dbReference>
<dbReference type="Pfam" id="PF10109">
    <property type="entry name" value="Phage_TAC_7"/>
    <property type="match status" value="1"/>
</dbReference>
<keyword evidence="2" id="KW-1185">Reference proteome</keyword>
<sequence>MPTITLEKPLQSGDHTIDKIELREPKAGEMRGLKNAELMMQDYNHTKMLLPRITTPTITGELFDELSLSDATQLMNQIVLFLAGKNFSVTT</sequence>
<accession>A0ABX2ZY71</accession>
<proteinExistence type="predicted"/>
<gene>
    <name evidence="1" type="ORF">BGC07_15675</name>
</gene>
<evidence type="ECO:0000313" key="2">
    <source>
        <dbReference type="Proteomes" id="UP000094329"/>
    </source>
</evidence>
<dbReference type="Proteomes" id="UP000094329">
    <property type="component" value="Unassembled WGS sequence"/>
</dbReference>
<evidence type="ECO:0000313" key="1">
    <source>
        <dbReference type="EMBL" id="ODN41546.1"/>
    </source>
</evidence>
<reference evidence="1 2" key="1">
    <citation type="submission" date="2016-08" db="EMBL/GenBank/DDBJ databases">
        <title>Draft genome sequence of Candidatus Piscirickettsia litoralis, from seawater.</title>
        <authorList>
            <person name="Wan X."/>
            <person name="Lee A.J."/>
            <person name="Hou S."/>
            <person name="Donachie S.P."/>
        </authorList>
    </citation>
    <scope>NUCLEOTIDE SEQUENCE [LARGE SCALE GENOMIC DNA]</scope>
    <source>
        <strain evidence="1 2">Y2</strain>
    </source>
</reference>
<dbReference type="EMBL" id="MDTU01000002">
    <property type="protein sequence ID" value="ODN41546.1"/>
    <property type="molecule type" value="Genomic_DNA"/>
</dbReference>
<name>A0ABX2ZY71_9GAMM</name>
<dbReference type="RefSeq" id="WP_069314011.1">
    <property type="nucleotide sequence ID" value="NZ_MDTU01000002.1"/>
</dbReference>
<evidence type="ECO:0008006" key="3">
    <source>
        <dbReference type="Google" id="ProtNLM"/>
    </source>
</evidence>
<organism evidence="1 2">
    <name type="scientific">Piscirickettsia litoralis</name>
    <dbReference type="NCBI Taxonomy" id="1891921"/>
    <lineage>
        <taxon>Bacteria</taxon>
        <taxon>Pseudomonadati</taxon>
        <taxon>Pseudomonadota</taxon>
        <taxon>Gammaproteobacteria</taxon>
        <taxon>Thiotrichales</taxon>
        <taxon>Piscirickettsiaceae</taxon>
        <taxon>Piscirickettsia</taxon>
    </lineage>
</organism>